<keyword evidence="2" id="KW-0812">Transmembrane</keyword>
<evidence type="ECO:0000313" key="4">
    <source>
        <dbReference type="Proteomes" id="UP000280698"/>
    </source>
</evidence>
<organism evidence="3 4">
    <name type="scientific">Micromonospora solifontis</name>
    <dbReference type="NCBI Taxonomy" id="2487138"/>
    <lineage>
        <taxon>Bacteria</taxon>
        <taxon>Bacillati</taxon>
        <taxon>Actinomycetota</taxon>
        <taxon>Actinomycetes</taxon>
        <taxon>Micromonosporales</taxon>
        <taxon>Micromonosporaceae</taxon>
        <taxon>Micromonospora</taxon>
    </lineage>
</organism>
<dbReference type="RefSeq" id="WP_123243130.1">
    <property type="nucleotide sequence ID" value="NZ_JAAHBY010000094.1"/>
</dbReference>
<feature type="transmembrane region" description="Helical" evidence="2">
    <location>
        <begin position="42"/>
        <end position="66"/>
    </location>
</feature>
<sequence>MRIFGSPAGQLLLQLPTLMVLVTGLVLALVHRRLPRTGRGLLLGGVALLLLALLLNVAWVLTITHAYRTWNGTEALRFGMAVGALQLLLHPAGLALIIAAALTGRRVPSPDAPPYPTGWPAPAGAPHPPPAAVIPPQPTERP</sequence>
<proteinExistence type="predicted"/>
<keyword evidence="2" id="KW-1133">Transmembrane helix</keyword>
<evidence type="ECO:0000256" key="2">
    <source>
        <dbReference type="SAM" id="Phobius"/>
    </source>
</evidence>
<gene>
    <name evidence="3" type="ORF">EFE23_23675</name>
</gene>
<comment type="caution">
    <text evidence="3">The sequence shown here is derived from an EMBL/GenBank/DDBJ whole genome shotgun (WGS) entry which is preliminary data.</text>
</comment>
<keyword evidence="2" id="KW-0472">Membrane</keyword>
<reference evidence="3 4" key="1">
    <citation type="submission" date="2018-11" db="EMBL/GenBank/DDBJ databases">
        <title>Micromonospora sp. PPF5-17, a new actinomycetes isolated from a hot spring soil.</title>
        <authorList>
            <person name="Thawai C."/>
        </authorList>
    </citation>
    <scope>NUCLEOTIDE SEQUENCE [LARGE SCALE GENOMIC DNA]</scope>
    <source>
        <strain evidence="3 4">PPF5-17</strain>
    </source>
</reference>
<feature type="region of interest" description="Disordered" evidence="1">
    <location>
        <begin position="111"/>
        <end position="142"/>
    </location>
</feature>
<evidence type="ECO:0000256" key="1">
    <source>
        <dbReference type="SAM" id="MobiDB-lite"/>
    </source>
</evidence>
<accession>A0ABX9WA45</accession>
<feature type="transmembrane region" description="Helical" evidence="2">
    <location>
        <begin position="78"/>
        <end position="102"/>
    </location>
</feature>
<evidence type="ECO:0000313" key="3">
    <source>
        <dbReference type="EMBL" id="RNL91112.1"/>
    </source>
</evidence>
<keyword evidence="4" id="KW-1185">Reference proteome</keyword>
<feature type="transmembrane region" description="Helical" evidence="2">
    <location>
        <begin position="12"/>
        <end position="30"/>
    </location>
</feature>
<dbReference type="Proteomes" id="UP000280698">
    <property type="component" value="Unassembled WGS sequence"/>
</dbReference>
<dbReference type="EMBL" id="RJLN01000094">
    <property type="protein sequence ID" value="RNL91112.1"/>
    <property type="molecule type" value="Genomic_DNA"/>
</dbReference>
<name>A0ABX9WA45_9ACTN</name>
<protein>
    <submittedName>
        <fullName evidence="3">Uncharacterized protein</fullName>
    </submittedName>
</protein>